<dbReference type="InterPro" id="IPR001303">
    <property type="entry name" value="Aldolase_II/adducin_N"/>
</dbReference>
<organism evidence="4 5">
    <name type="scientific">Myriangium duriaei CBS 260.36</name>
    <dbReference type="NCBI Taxonomy" id="1168546"/>
    <lineage>
        <taxon>Eukaryota</taxon>
        <taxon>Fungi</taxon>
        <taxon>Dikarya</taxon>
        <taxon>Ascomycota</taxon>
        <taxon>Pezizomycotina</taxon>
        <taxon>Dothideomycetes</taxon>
        <taxon>Dothideomycetidae</taxon>
        <taxon>Myriangiales</taxon>
        <taxon>Myriangiaceae</taxon>
        <taxon>Myriangium</taxon>
    </lineage>
</organism>
<dbReference type="PANTHER" id="PTHR22789:SF0">
    <property type="entry name" value="3-OXO-TETRONATE 4-PHOSPHATE DECARBOXYLASE-RELATED"/>
    <property type="match status" value="1"/>
</dbReference>
<dbReference type="GO" id="GO:0016832">
    <property type="term" value="F:aldehyde-lyase activity"/>
    <property type="evidence" value="ECO:0007669"/>
    <property type="project" value="TreeGrafter"/>
</dbReference>
<keyword evidence="1" id="KW-0479">Metal-binding</keyword>
<proteinExistence type="predicted"/>
<dbReference type="Gene3D" id="3.40.225.10">
    <property type="entry name" value="Class II aldolase/adducin N-terminal domain"/>
    <property type="match status" value="1"/>
</dbReference>
<dbReference type="GO" id="GO:0005829">
    <property type="term" value="C:cytosol"/>
    <property type="evidence" value="ECO:0007669"/>
    <property type="project" value="TreeGrafter"/>
</dbReference>
<dbReference type="EMBL" id="ML996092">
    <property type="protein sequence ID" value="KAF2148971.1"/>
    <property type="molecule type" value="Genomic_DNA"/>
</dbReference>
<keyword evidence="5" id="KW-1185">Reference proteome</keyword>
<dbReference type="Pfam" id="PF00596">
    <property type="entry name" value="Aldolase_II"/>
    <property type="match status" value="1"/>
</dbReference>
<evidence type="ECO:0000313" key="4">
    <source>
        <dbReference type="EMBL" id="KAF2148971.1"/>
    </source>
</evidence>
<comment type="caution">
    <text evidence="4">The sequence shown here is derived from an EMBL/GenBank/DDBJ whole genome shotgun (WGS) entry which is preliminary data.</text>
</comment>
<dbReference type="InterPro" id="IPR050197">
    <property type="entry name" value="Aldolase_class_II_sugar_metab"/>
</dbReference>
<dbReference type="AlphaFoldDB" id="A0A9P4IV29"/>
<feature type="domain" description="Class II aldolase/adducin N-terminal" evidence="3">
    <location>
        <begin position="22"/>
        <end position="240"/>
    </location>
</feature>
<dbReference type="Proteomes" id="UP000799439">
    <property type="component" value="Unassembled WGS sequence"/>
</dbReference>
<evidence type="ECO:0000259" key="3">
    <source>
        <dbReference type="SMART" id="SM01007"/>
    </source>
</evidence>
<dbReference type="GO" id="GO:0046872">
    <property type="term" value="F:metal ion binding"/>
    <property type="evidence" value="ECO:0007669"/>
    <property type="project" value="UniProtKB-KW"/>
</dbReference>
<dbReference type="GO" id="GO:0019323">
    <property type="term" value="P:pentose catabolic process"/>
    <property type="evidence" value="ECO:0007669"/>
    <property type="project" value="TreeGrafter"/>
</dbReference>
<dbReference type="InterPro" id="IPR036409">
    <property type="entry name" value="Aldolase_II/adducin_N_sf"/>
</dbReference>
<dbReference type="PANTHER" id="PTHR22789">
    <property type="entry name" value="FUCULOSE PHOSPHATE ALDOLASE"/>
    <property type="match status" value="1"/>
</dbReference>
<evidence type="ECO:0000256" key="2">
    <source>
        <dbReference type="ARBA" id="ARBA00023239"/>
    </source>
</evidence>
<dbReference type="SMART" id="SM01007">
    <property type="entry name" value="Aldolase_II"/>
    <property type="match status" value="1"/>
</dbReference>
<dbReference type="OrthoDB" id="2932980at2759"/>
<evidence type="ECO:0000256" key="1">
    <source>
        <dbReference type="ARBA" id="ARBA00022723"/>
    </source>
</evidence>
<protein>
    <submittedName>
        <fullName evidence="4">Arad-like aldolase/epimerase</fullName>
    </submittedName>
</protein>
<evidence type="ECO:0000313" key="5">
    <source>
        <dbReference type="Proteomes" id="UP000799439"/>
    </source>
</evidence>
<accession>A0A9P4IV29</accession>
<reference evidence="4" key="1">
    <citation type="journal article" date="2020" name="Stud. Mycol.">
        <title>101 Dothideomycetes genomes: a test case for predicting lifestyles and emergence of pathogens.</title>
        <authorList>
            <person name="Haridas S."/>
            <person name="Albert R."/>
            <person name="Binder M."/>
            <person name="Bloem J."/>
            <person name="Labutti K."/>
            <person name="Salamov A."/>
            <person name="Andreopoulos B."/>
            <person name="Baker S."/>
            <person name="Barry K."/>
            <person name="Bills G."/>
            <person name="Bluhm B."/>
            <person name="Cannon C."/>
            <person name="Castanera R."/>
            <person name="Culley D."/>
            <person name="Daum C."/>
            <person name="Ezra D."/>
            <person name="Gonzalez J."/>
            <person name="Henrissat B."/>
            <person name="Kuo A."/>
            <person name="Liang C."/>
            <person name="Lipzen A."/>
            <person name="Lutzoni F."/>
            <person name="Magnuson J."/>
            <person name="Mondo S."/>
            <person name="Nolan M."/>
            <person name="Ohm R."/>
            <person name="Pangilinan J."/>
            <person name="Park H.-J."/>
            <person name="Ramirez L."/>
            <person name="Alfaro M."/>
            <person name="Sun H."/>
            <person name="Tritt A."/>
            <person name="Yoshinaga Y."/>
            <person name="Zwiers L.-H."/>
            <person name="Turgeon B."/>
            <person name="Goodwin S."/>
            <person name="Spatafora J."/>
            <person name="Crous P."/>
            <person name="Grigoriev I."/>
        </authorList>
    </citation>
    <scope>NUCLEOTIDE SEQUENCE</scope>
    <source>
        <strain evidence="4">CBS 260.36</strain>
    </source>
</reference>
<dbReference type="SUPFAM" id="SSF53639">
    <property type="entry name" value="AraD/HMP-PK domain-like"/>
    <property type="match status" value="2"/>
</dbReference>
<keyword evidence="2" id="KW-0456">Lyase</keyword>
<gene>
    <name evidence="4" type="ORF">K461DRAFT_261848</name>
</gene>
<sequence length="336" mass="36495">MSTTLPSRLRTATTPIPDTFFSTLITAGHILHSHSILDGYGHVSARSPQNPSTFYLSAARAPALVSRRSDIVEYRVSDGEAVSSDSPRGFLERYIHSEIYKRWPGVQAVVHGHAEDLVVFGATSVPLKVVGHMGGVQGASVPVFDIADHYSSSARHDMLITSTTLGGALAASFAPQSLLGKTGNVLKSFLPIGEKGEEGAETPPHGLVLMRGHGFTALGGTVEEAVYRSVYAVANAKIQYKAMTLQGAANMAAVGERVAKVGEKGYESAGDKGKLGEVKYLSDRETKDAWEANKGQASRPWELWTEEVRWNGLYRNEYWDAEENEDDKEEENEVKE</sequence>
<name>A0A9P4IV29_9PEZI</name>